<evidence type="ECO:0000313" key="2">
    <source>
        <dbReference type="Proteomes" id="UP001317870"/>
    </source>
</evidence>
<reference evidence="1 2" key="1">
    <citation type="submission" date="2022-11" db="EMBL/GenBank/DDBJ databases">
        <title>Genome Sequencing of Nocardia sp. ON39_IFM12276 and assembly.</title>
        <authorList>
            <person name="Shimojima M."/>
            <person name="Toyokawa M."/>
            <person name="Uesaka K."/>
        </authorList>
    </citation>
    <scope>NUCLEOTIDE SEQUENCE [LARGE SCALE GENOMIC DNA]</scope>
    <source>
        <strain evidence="1 2">IFM 12276</strain>
    </source>
</reference>
<sequence>MLPDDGEHRLRRVYRHRLPADGIHELGDLTHHRDREHRVHPLPPGRRVRRQRTSEWVFSGQPTGGVYHVVLRIDIQSLISPHTAE</sequence>
<keyword evidence="2" id="KW-1185">Reference proteome</keyword>
<name>A0ABN6UDK0_9NOCA</name>
<gene>
    <name evidence="1" type="ORF">IFM12276_64210</name>
</gene>
<proteinExistence type="predicted"/>
<accession>A0ABN6UDK0</accession>
<dbReference type="Proteomes" id="UP001317870">
    <property type="component" value="Chromosome"/>
</dbReference>
<organism evidence="1 2">
    <name type="scientific">Nocardia sputorum</name>
    <dbReference type="NCBI Taxonomy" id="2984338"/>
    <lineage>
        <taxon>Bacteria</taxon>
        <taxon>Bacillati</taxon>
        <taxon>Actinomycetota</taxon>
        <taxon>Actinomycetes</taxon>
        <taxon>Mycobacteriales</taxon>
        <taxon>Nocardiaceae</taxon>
        <taxon>Nocardia</taxon>
    </lineage>
</organism>
<protein>
    <submittedName>
        <fullName evidence="1">Uncharacterized protein</fullName>
    </submittedName>
</protein>
<evidence type="ECO:0000313" key="1">
    <source>
        <dbReference type="EMBL" id="BDU03393.1"/>
    </source>
</evidence>
<dbReference type="EMBL" id="AP026978">
    <property type="protein sequence ID" value="BDU03393.1"/>
    <property type="molecule type" value="Genomic_DNA"/>
</dbReference>